<dbReference type="Proteomes" id="UP000324832">
    <property type="component" value="Unassembled WGS sequence"/>
</dbReference>
<proteinExistence type="predicted"/>
<dbReference type="AlphaFoldDB" id="A0A5E4QWL7"/>
<reference evidence="1 2" key="1">
    <citation type="submission" date="2017-07" db="EMBL/GenBank/DDBJ databases">
        <authorList>
            <person name="Talla V."/>
            <person name="Backstrom N."/>
        </authorList>
    </citation>
    <scope>NUCLEOTIDE SEQUENCE [LARGE SCALE GENOMIC DNA]</scope>
</reference>
<accession>A0A5E4QWL7</accession>
<evidence type="ECO:0000313" key="1">
    <source>
        <dbReference type="EMBL" id="VVD01539.1"/>
    </source>
</evidence>
<dbReference type="InterPro" id="IPR017853">
    <property type="entry name" value="GH"/>
</dbReference>
<dbReference type="GO" id="GO:0005975">
    <property type="term" value="P:carbohydrate metabolic process"/>
    <property type="evidence" value="ECO:0007669"/>
    <property type="project" value="InterPro"/>
</dbReference>
<evidence type="ECO:0008006" key="3">
    <source>
        <dbReference type="Google" id="ProtNLM"/>
    </source>
</evidence>
<sequence>GYAPGLYNLLLHIKKEYNDPAIYITENGSVDKLGFYDEDKVAYFRGYLNAVLDALEEGVD</sequence>
<name>A0A5E4QWL7_9NEOP</name>
<protein>
    <recommendedName>
        <fullName evidence="3">Beta-glucosidase</fullName>
    </recommendedName>
</protein>
<dbReference type="Pfam" id="PF00232">
    <property type="entry name" value="Glyco_hydro_1"/>
    <property type="match status" value="1"/>
</dbReference>
<dbReference type="EMBL" id="FZQP02005436">
    <property type="protein sequence ID" value="VVD01539.1"/>
    <property type="molecule type" value="Genomic_DNA"/>
</dbReference>
<feature type="non-terminal residue" evidence="1">
    <location>
        <position position="1"/>
    </location>
</feature>
<feature type="non-terminal residue" evidence="1">
    <location>
        <position position="60"/>
    </location>
</feature>
<keyword evidence="2" id="KW-1185">Reference proteome</keyword>
<dbReference type="SUPFAM" id="SSF51445">
    <property type="entry name" value="(Trans)glycosidases"/>
    <property type="match status" value="1"/>
</dbReference>
<evidence type="ECO:0000313" key="2">
    <source>
        <dbReference type="Proteomes" id="UP000324832"/>
    </source>
</evidence>
<organism evidence="1 2">
    <name type="scientific">Leptidea sinapis</name>
    <dbReference type="NCBI Taxonomy" id="189913"/>
    <lineage>
        <taxon>Eukaryota</taxon>
        <taxon>Metazoa</taxon>
        <taxon>Ecdysozoa</taxon>
        <taxon>Arthropoda</taxon>
        <taxon>Hexapoda</taxon>
        <taxon>Insecta</taxon>
        <taxon>Pterygota</taxon>
        <taxon>Neoptera</taxon>
        <taxon>Endopterygota</taxon>
        <taxon>Lepidoptera</taxon>
        <taxon>Glossata</taxon>
        <taxon>Ditrysia</taxon>
        <taxon>Papilionoidea</taxon>
        <taxon>Pieridae</taxon>
        <taxon>Dismorphiinae</taxon>
        <taxon>Leptidea</taxon>
    </lineage>
</organism>
<dbReference type="Gene3D" id="3.20.20.80">
    <property type="entry name" value="Glycosidases"/>
    <property type="match status" value="1"/>
</dbReference>
<dbReference type="GO" id="GO:0004553">
    <property type="term" value="F:hydrolase activity, hydrolyzing O-glycosyl compounds"/>
    <property type="evidence" value="ECO:0007669"/>
    <property type="project" value="InterPro"/>
</dbReference>
<gene>
    <name evidence="1" type="ORF">LSINAPIS_LOCUS11930</name>
</gene>
<dbReference type="InterPro" id="IPR001360">
    <property type="entry name" value="Glyco_hydro_1"/>
</dbReference>